<name>U6MVJ5_9EIME</name>
<dbReference type="GeneID" id="25472327"/>
<evidence type="ECO:0000313" key="2">
    <source>
        <dbReference type="EMBL" id="CDJ66504.1"/>
    </source>
</evidence>
<dbReference type="OrthoDB" id="333067at2759"/>
<gene>
    <name evidence="2" type="ORF">ENH_00021550</name>
</gene>
<accession>U6MVJ5</accession>
<reference evidence="2" key="1">
    <citation type="submission" date="2013-10" db="EMBL/GenBank/DDBJ databases">
        <title>Genomic analysis of the causative agents of coccidiosis in chickens.</title>
        <authorList>
            <person name="Reid A.J."/>
            <person name="Blake D."/>
            <person name="Billington K."/>
            <person name="Browne H."/>
            <person name="Dunn M."/>
            <person name="Hung S."/>
            <person name="Kawahara F."/>
            <person name="Miranda-Saavedra D."/>
            <person name="Mourier T."/>
            <person name="Nagra H."/>
            <person name="Otto T.D."/>
            <person name="Rawlings N."/>
            <person name="Sanchez A."/>
            <person name="Sanders M."/>
            <person name="Subramaniam C."/>
            <person name="Tay Y."/>
            <person name="Dear P."/>
            <person name="Doerig C."/>
            <person name="Gruber A."/>
            <person name="Parkinson J."/>
            <person name="Shirley M."/>
            <person name="Wan K.L."/>
            <person name="Berriman M."/>
            <person name="Tomley F."/>
            <person name="Pain A."/>
        </authorList>
    </citation>
    <scope>NUCLEOTIDE SEQUENCE [LARGE SCALE GENOMIC DNA]</scope>
    <source>
        <strain evidence="2">Houghton</strain>
    </source>
</reference>
<feature type="region of interest" description="Disordered" evidence="1">
    <location>
        <begin position="1"/>
        <end position="20"/>
    </location>
</feature>
<keyword evidence="3" id="KW-1185">Reference proteome</keyword>
<organism evidence="2 3">
    <name type="scientific">Eimeria necatrix</name>
    <dbReference type="NCBI Taxonomy" id="51315"/>
    <lineage>
        <taxon>Eukaryota</taxon>
        <taxon>Sar</taxon>
        <taxon>Alveolata</taxon>
        <taxon>Apicomplexa</taxon>
        <taxon>Conoidasida</taxon>
        <taxon>Coccidia</taxon>
        <taxon>Eucoccidiorida</taxon>
        <taxon>Eimeriorina</taxon>
        <taxon>Eimeriidae</taxon>
        <taxon>Eimeria</taxon>
    </lineage>
</organism>
<dbReference type="Proteomes" id="UP000030754">
    <property type="component" value="Unassembled WGS sequence"/>
</dbReference>
<evidence type="ECO:0000313" key="3">
    <source>
        <dbReference type="Proteomes" id="UP000030754"/>
    </source>
</evidence>
<reference evidence="2" key="2">
    <citation type="submission" date="2013-10" db="EMBL/GenBank/DDBJ databases">
        <authorList>
            <person name="Aslett M."/>
        </authorList>
    </citation>
    <scope>NUCLEOTIDE SEQUENCE [LARGE SCALE GENOMIC DNA]</scope>
    <source>
        <strain evidence="2">Houghton</strain>
    </source>
</reference>
<dbReference type="EMBL" id="HG723643">
    <property type="protein sequence ID" value="CDJ66504.1"/>
    <property type="molecule type" value="Genomic_DNA"/>
</dbReference>
<dbReference type="AlphaFoldDB" id="U6MVJ5"/>
<proteinExistence type="predicted"/>
<dbReference type="Gene3D" id="3.40.1410.10">
    <property type="entry name" value="Chorismate lyase-like"/>
    <property type="match status" value="1"/>
</dbReference>
<dbReference type="InterPro" id="IPR028978">
    <property type="entry name" value="Chorismate_lyase_/UTRA_dom_sf"/>
</dbReference>
<dbReference type="RefSeq" id="XP_013434972.1">
    <property type="nucleotide sequence ID" value="XM_013579518.1"/>
</dbReference>
<evidence type="ECO:0000256" key="1">
    <source>
        <dbReference type="SAM" id="MobiDB-lite"/>
    </source>
</evidence>
<dbReference type="VEuPathDB" id="ToxoDB:ENH_00021550"/>
<protein>
    <submittedName>
        <fullName evidence="2">Uncharacterized protein</fullName>
    </submittedName>
</protein>
<sequence>MAHETASAVRGPTQGTDVTKEATEASLNGFLGNPRWWPEETECLSFSDSSDGLRKVHRKCAVRQVSRERVQALRDFLARAFFETVTTRESKEGIAGNGKEGPQLPQSADDTRLRWLRDVPPCFAPFTRFNCNVTLVGQRLFGSQMGVSVLCSGTVTVEGSDTAHLLTHTKAGELVYARHVMLTTTNCLSDKPAHQCQPFSYGFLVVNLSCLPPMIRDLVLSETLPFGGILDRCAVSRSVETDRQLHIHLDSHFFGSDDNVAQFRLECEETPLESSGPYVQQPLLKCQCNTLPPGTVCTFGRLTTVWTYGQAAARVVEILNERVVLPALFRAEAEQERHSGHAELSSQCPENADGVMDAFQSRRAFLAGRCLQSVAHCPLHFRVLPKPHVTKSDLMHLKRGDEGCCLCGSKSCSTEFHAAFTEDLR</sequence>